<evidence type="ECO:0000313" key="2">
    <source>
        <dbReference type="Proteomes" id="UP000596427"/>
    </source>
</evidence>
<gene>
    <name evidence="1" type="ORF">EZH22_04275</name>
</gene>
<dbReference type="AlphaFoldDB" id="A0A974PPZ6"/>
<sequence length="89" mass="9532">MQPLDMRHPRLLAFRCEEAKEQVLRQLPGLVLFCGCPAGIARALRQARKAARAGDAAYDPVRHAALLRLARLGTRAGVAGPGKAKPPPA</sequence>
<dbReference type="RefSeq" id="WP_203194532.1">
    <property type="nucleotide sequence ID" value="NZ_CP063362.1"/>
</dbReference>
<organism evidence="1 2">
    <name type="scientific">Xanthobacter dioxanivorans</name>
    <dbReference type="NCBI Taxonomy" id="2528964"/>
    <lineage>
        <taxon>Bacteria</taxon>
        <taxon>Pseudomonadati</taxon>
        <taxon>Pseudomonadota</taxon>
        <taxon>Alphaproteobacteria</taxon>
        <taxon>Hyphomicrobiales</taxon>
        <taxon>Xanthobacteraceae</taxon>
        <taxon>Xanthobacter</taxon>
    </lineage>
</organism>
<dbReference type="EMBL" id="CP063362">
    <property type="protein sequence ID" value="QRG07619.1"/>
    <property type="molecule type" value="Genomic_DNA"/>
</dbReference>
<dbReference type="KEGG" id="xdi:EZH22_04275"/>
<evidence type="ECO:0000313" key="1">
    <source>
        <dbReference type="EMBL" id="QRG07619.1"/>
    </source>
</evidence>
<accession>A0A974PPZ6</accession>
<name>A0A974PPZ6_9HYPH</name>
<keyword evidence="2" id="KW-1185">Reference proteome</keyword>
<protein>
    <submittedName>
        <fullName evidence="1">Uncharacterized protein</fullName>
    </submittedName>
</protein>
<proteinExistence type="predicted"/>
<dbReference type="Proteomes" id="UP000596427">
    <property type="component" value="Chromosome"/>
</dbReference>
<reference evidence="1 2" key="1">
    <citation type="submission" date="2020-10" db="EMBL/GenBank/DDBJ databases">
        <title>Degradation of 1,4-Dioxane by Xanthobacter sp. YN2, via a Novel Group-2 Soluble Di-Iron Monooxygenase.</title>
        <authorList>
            <person name="Ma F."/>
            <person name="Wang Y."/>
            <person name="Yang J."/>
            <person name="Guo H."/>
            <person name="Su D."/>
            <person name="Yu L."/>
        </authorList>
    </citation>
    <scope>NUCLEOTIDE SEQUENCE [LARGE SCALE GENOMIC DNA]</scope>
    <source>
        <strain evidence="1 2">YN2</strain>
    </source>
</reference>